<evidence type="ECO:0000313" key="2">
    <source>
        <dbReference type="Proteomes" id="UP001055811"/>
    </source>
</evidence>
<name>A0ACB9E222_CICIN</name>
<dbReference type="EMBL" id="CM042012">
    <property type="protein sequence ID" value="KAI3752486.1"/>
    <property type="molecule type" value="Genomic_DNA"/>
</dbReference>
<protein>
    <submittedName>
        <fullName evidence="1">Uncharacterized protein</fullName>
    </submittedName>
</protein>
<proteinExistence type="predicted"/>
<reference evidence="2" key="1">
    <citation type="journal article" date="2022" name="Mol. Ecol. Resour.">
        <title>The genomes of chicory, endive, great burdock and yacon provide insights into Asteraceae palaeo-polyploidization history and plant inulin production.</title>
        <authorList>
            <person name="Fan W."/>
            <person name="Wang S."/>
            <person name="Wang H."/>
            <person name="Wang A."/>
            <person name="Jiang F."/>
            <person name="Liu H."/>
            <person name="Zhao H."/>
            <person name="Xu D."/>
            <person name="Zhang Y."/>
        </authorList>
    </citation>
    <scope>NUCLEOTIDE SEQUENCE [LARGE SCALE GENOMIC DNA]</scope>
    <source>
        <strain evidence="2">cv. Punajuju</strain>
    </source>
</reference>
<evidence type="ECO:0000313" key="1">
    <source>
        <dbReference type="EMBL" id="KAI3752486.1"/>
    </source>
</evidence>
<sequence>MGSVSQEENVGNVNNRGAGDSIEVFPGHGFEVGDMVWGKVKSHPWWPGHVYSEEIAPPSVRGSKRDGLLLVAFFGDSSYGWFDPSDLIPFDSNFTEKSLQTNSRTFVKALEEAIDEVRRRSALGLSCICRNKLRFRQTDRQGFLAVDVVGYERGAVYSIDTIKKARESFKPRLAVDFVRELALEPTNEHDDIDFIKNKATVMAYRRAVYEEFDETYDQAFGGDPVRPSPGSIHGKKPPKAPLSGRQVFGDTVGKLKTPLNKPKKDKYIFKRRDEPKQTKTLKVNESTPPLPEDPIIATLKLSTLLPQSNNPDFEINTPICSLIHKSSNLKKFVTQIDIPTPGPIKKRKKESLAIEVAGKLNSGKSVSPEEKKKRKKESLMADYELPNVLADLHLFALDPLYTNNKKLRLKVREVVLKFRTLVFQKSVNSVTENEPKSKFPVTGAPPTKGGIKRDRHEEIAVKKKKIKKKTDENGGQEVARKSGQRAAEPEPTILKMEFPSGGSLPSISELKVKLGRFGSMDHDGTRIYWKTFTCLVVYKYKADAEAALKAVAGCCNLFGNTDVKYSLKEVSDSEPPVKVREDHQPVVEKTAALVAADLPLKSCLKKSGGDDGGRKTSRVKFNFTGDENHNSKNFQKGVSSSTTKSTPPPPPPPPSPPLASPPPPRNSMCHSAPFETPSLPPPRSMPVVAPPLPPRLNRPVVVPPSPPPLASPPPPRNSMNYRAPFEPPQRSMPGVAPPLPPRLNQPVVAPPLPPRLNRPVVPPLPSPPLASSPPPRNSMSYSAPFESPSLPPPRSMPVVVPPLPPRLNRPVGATLPPPPPPPNMDIAQQMVSLLTRCNDVVAHVTGILGYVPYHPL</sequence>
<dbReference type="Proteomes" id="UP001055811">
    <property type="component" value="Linkage Group LG04"/>
</dbReference>
<organism evidence="1 2">
    <name type="scientific">Cichorium intybus</name>
    <name type="common">Chicory</name>
    <dbReference type="NCBI Taxonomy" id="13427"/>
    <lineage>
        <taxon>Eukaryota</taxon>
        <taxon>Viridiplantae</taxon>
        <taxon>Streptophyta</taxon>
        <taxon>Embryophyta</taxon>
        <taxon>Tracheophyta</taxon>
        <taxon>Spermatophyta</taxon>
        <taxon>Magnoliopsida</taxon>
        <taxon>eudicotyledons</taxon>
        <taxon>Gunneridae</taxon>
        <taxon>Pentapetalae</taxon>
        <taxon>asterids</taxon>
        <taxon>campanulids</taxon>
        <taxon>Asterales</taxon>
        <taxon>Asteraceae</taxon>
        <taxon>Cichorioideae</taxon>
        <taxon>Cichorieae</taxon>
        <taxon>Cichoriinae</taxon>
        <taxon>Cichorium</taxon>
    </lineage>
</organism>
<comment type="caution">
    <text evidence="1">The sequence shown here is derived from an EMBL/GenBank/DDBJ whole genome shotgun (WGS) entry which is preliminary data.</text>
</comment>
<accession>A0ACB9E222</accession>
<gene>
    <name evidence="1" type="ORF">L2E82_24519</name>
</gene>
<reference evidence="1 2" key="2">
    <citation type="journal article" date="2022" name="Mol. Ecol. Resour.">
        <title>The genomes of chicory, endive, great burdock and yacon provide insights into Asteraceae paleo-polyploidization history and plant inulin production.</title>
        <authorList>
            <person name="Fan W."/>
            <person name="Wang S."/>
            <person name="Wang H."/>
            <person name="Wang A."/>
            <person name="Jiang F."/>
            <person name="Liu H."/>
            <person name="Zhao H."/>
            <person name="Xu D."/>
            <person name="Zhang Y."/>
        </authorList>
    </citation>
    <scope>NUCLEOTIDE SEQUENCE [LARGE SCALE GENOMIC DNA]</scope>
    <source>
        <strain evidence="2">cv. Punajuju</strain>
        <tissue evidence="1">Leaves</tissue>
    </source>
</reference>
<keyword evidence="2" id="KW-1185">Reference proteome</keyword>